<gene>
    <name evidence="3" type="ORF">CUN49_12840</name>
</gene>
<proteinExistence type="predicted"/>
<dbReference type="PANTHER" id="PTHR37826">
    <property type="entry name" value="FLOTILLIN BAND_7_5 DOMAIN PROTEIN"/>
    <property type="match status" value="1"/>
</dbReference>
<dbReference type="PANTHER" id="PTHR37826:SF2">
    <property type="entry name" value="ZINC-RIBBON DOMAIN-CONTAINING PROTEIN"/>
    <property type="match status" value="1"/>
</dbReference>
<reference evidence="3 4" key="1">
    <citation type="submission" date="2017-11" db="EMBL/GenBank/DDBJ databases">
        <title>Evolution of Phototrophy in the Chloroflexi Phylum Driven by Horizontal Gene Transfer.</title>
        <authorList>
            <person name="Ward L.M."/>
            <person name="Hemp J."/>
            <person name="Shih P.M."/>
            <person name="Mcglynn S.E."/>
            <person name="Fischer W."/>
        </authorList>
    </citation>
    <scope>NUCLEOTIDE SEQUENCE [LARGE SCALE GENOMIC DNA]</scope>
    <source>
        <strain evidence="3">JP3_13</strain>
    </source>
</reference>
<evidence type="ECO:0000259" key="2">
    <source>
        <dbReference type="Pfam" id="PF13421"/>
    </source>
</evidence>
<dbReference type="AlphaFoldDB" id="A0A2M8PBR7"/>
<dbReference type="CDD" id="cd03408">
    <property type="entry name" value="SPFH_like_u1"/>
    <property type="match status" value="1"/>
</dbReference>
<feature type="compositionally biased region" description="Low complexity" evidence="1">
    <location>
        <begin position="305"/>
        <end position="320"/>
    </location>
</feature>
<sequence length="371" mass="40882">MAIMPRIIDVISHPNVMEDELVWREPQQGNGDFRFGSQVIVQESQVAIFVRQGQVLDALGPGAHTLNTGNIPLLSSALNFLVSSGKNIFTADVYFVNLRDLPQVTWGTNPPIYMETPGRGAGFMLLRNRGVIDIGIEDPIRFLKQYGIGRPSLRLADIRERIQTILLGEITELISKEKINSVQEANRLISSLESASLALLNTEFQALGLRIKSFQAGTFDVKDLTQEDIIKYGGDARTFAEMRRLDIAEAAAQNPGLGGAAAGAGLGLGLGQTLGAAMNPEQAALQQQMQQQQMMMQQMMMQMMANQANQQQQQQQKPPAAQQPPANPQTKEEIEALIANLDMRLANGEISEATYNRLVERWEKRLKELGG</sequence>
<evidence type="ECO:0000313" key="3">
    <source>
        <dbReference type="EMBL" id="PJF34993.1"/>
    </source>
</evidence>
<dbReference type="Proteomes" id="UP000229681">
    <property type="component" value="Unassembled WGS sequence"/>
</dbReference>
<dbReference type="Pfam" id="PF13421">
    <property type="entry name" value="Band_7_1"/>
    <property type="match status" value="1"/>
</dbReference>
<evidence type="ECO:0000256" key="1">
    <source>
        <dbReference type="SAM" id="MobiDB-lite"/>
    </source>
</evidence>
<feature type="region of interest" description="Disordered" evidence="1">
    <location>
        <begin position="305"/>
        <end position="333"/>
    </location>
</feature>
<accession>A0A2M8PBR7</accession>
<feature type="domain" description="SPFH" evidence="2">
    <location>
        <begin position="22"/>
        <end position="222"/>
    </location>
</feature>
<evidence type="ECO:0000313" key="4">
    <source>
        <dbReference type="Proteomes" id="UP000229681"/>
    </source>
</evidence>
<name>A0A2M8PBR7_9CHLR</name>
<dbReference type="EMBL" id="PGTM01000228">
    <property type="protein sequence ID" value="PJF34993.1"/>
    <property type="molecule type" value="Genomic_DNA"/>
</dbReference>
<comment type="caution">
    <text evidence="3">The sequence shown here is derived from an EMBL/GenBank/DDBJ whole genome shotgun (WGS) entry which is preliminary data.</text>
</comment>
<dbReference type="InterPro" id="IPR033880">
    <property type="entry name" value="SPFH_YdjI"/>
</dbReference>
<protein>
    <recommendedName>
        <fullName evidence="2">SPFH domain-containing protein</fullName>
    </recommendedName>
</protein>
<organism evidence="3 4">
    <name type="scientific">Candidatus Thermofonsia Clade 1 bacterium</name>
    <dbReference type="NCBI Taxonomy" id="2364210"/>
    <lineage>
        <taxon>Bacteria</taxon>
        <taxon>Bacillati</taxon>
        <taxon>Chloroflexota</taxon>
        <taxon>Candidatus Thermofontia</taxon>
        <taxon>Candidatus Thermofonsia Clade 1</taxon>
    </lineage>
</organism>